<dbReference type="RefSeq" id="WP_017386447.1">
    <property type="nucleotide sequence ID" value="NZ_BKDB01000008.1"/>
</dbReference>
<dbReference type="Proteomes" id="UP000271320">
    <property type="component" value="Unassembled WGS sequence"/>
</dbReference>
<sequence>MCDNYTKKIELILAEQLKIEQQEFPDIAEISKKIIHSFYKNQELAHTNWFNFSYLYKLADCPSNQNIFYKSVYLLANPRVNFITQNFHYFDETLDMWQDYPNDLYYIAITDKEYIHPVYQEEITYEEFLNTVVPYFSLTKESLNIVSNCCGK</sequence>
<proteinExistence type="predicted"/>
<comment type="caution">
    <text evidence="1">The sequence shown here is derived from an EMBL/GenBank/DDBJ whole genome shotgun (WGS) entry which is preliminary data.</text>
</comment>
<reference evidence="1 2" key="1">
    <citation type="submission" date="2018-10" db="EMBL/GenBank/DDBJ databases">
        <title>GWAS and RNA-Seq identify cryptic mechanisms of antimicrobial resistance in Acinetobacter baumannii.</title>
        <authorList>
            <person name="Sahl J.W."/>
        </authorList>
    </citation>
    <scope>NUCLEOTIDE SEQUENCE [LARGE SCALE GENOMIC DNA]</scope>
    <source>
        <strain evidence="1 2">TG41884</strain>
    </source>
</reference>
<evidence type="ECO:0000313" key="2">
    <source>
        <dbReference type="Proteomes" id="UP000271320"/>
    </source>
</evidence>
<protein>
    <submittedName>
        <fullName evidence="1">Uncharacterized protein</fullName>
    </submittedName>
</protein>
<dbReference type="AlphaFoldDB" id="A0A429KHA5"/>
<gene>
    <name evidence="1" type="ORF">EA752_01355</name>
</gene>
<evidence type="ECO:0000313" key="1">
    <source>
        <dbReference type="EMBL" id="RSO63396.1"/>
    </source>
</evidence>
<accession>A0A429KHA5</accession>
<name>A0A429KHA5_ACIPI</name>
<organism evidence="1 2">
    <name type="scientific">Acinetobacter pittii</name>
    <name type="common">Acinetobacter genomosp. 3</name>
    <dbReference type="NCBI Taxonomy" id="48296"/>
    <lineage>
        <taxon>Bacteria</taxon>
        <taxon>Pseudomonadati</taxon>
        <taxon>Pseudomonadota</taxon>
        <taxon>Gammaproteobacteria</taxon>
        <taxon>Moraxellales</taxon>
        <taxon>Moraxellaceae</taxon>
        <taxon>Acinetobacter</taxon>
        <taxon>Acinetobacter calcoaceticus/baumannii complex</taxon>
    </lineage>
</organism>
<dbReference type="EMBL" id="RFEW01000001">
    <property type="protein sequence ID" value="RSO63396.1"/>
    <property type="molecule type" value="Genomic_DNA"/>
</dbReference>